<accession>A0A7H9DQW7</accession>
<evidence type="ECO:0008006" key="3">
    <source>
        <dbReference type="Google" id="ProtNLM"/>
    </source>
</evidence>
<organism evidence="1 2">
    <name type="scientific">Empedobacter falsenii</name>
    <dbReference type="NCBI Taxonomy" id="343874"/>
    <lineage>
        <taxon>Bacteria</taxon>
        <taxon>Pseudomonadati</taxon>
        <taxon>Bacteroidota</taxon>
        <taxon>Flavobacteriia</taxon>
        <taxon>Flavobacteriales</taxon>
        <taxon>Weeksellaceae</taxon>
        <taxon>Empedobacter</taxon>
    </lineage>
</organism>
<dbReference type="Proteomes" id="UP000510643">
    <property type="component" value="Chromosome"/>
</dbReference>
<gene>
    <name evidence="1" type="ORF">FH779_02895</name>
</gene>
<evidence type="ECO:0000313" key="1">
    <source>
        <dbReference type="EMBL" id="QLL57101.1"/>
    </source>
</evidence>
<evidence type="ECO:0000313" key="2">
    <source>
        <dbReference type="Proteomes" id="UP000510643"/>
    </source>
</evidence>
<proteinExistence type="predicted"/>
<dbReference type="KEGG" id="efal:FH779_02895"/>
<dbReference type="GeneID" id="78400382"/>
<keyword evidence="2" id="KW-1185">Reference proteome</keyword>
<protein>
    <recommendedName>
        <fullName evidence="3">Lipoprotein</fullName>
    </recommendedName>
</protein>
<dbReference type="PROSITE" id="PS51257">
    <property type="entry name" value="PROKAR_LIPOPROTEIN"/>
    <property type="match status" value="1"/>
</dbReference>
<dbReference type="RefSeq" id="WP_180905994.1">
    <property type="nucleotide sequence ID" value="NZ_CP040908.1"/>
</dbReference>
<name>A0A7H9DQW7_9FLAO</name>
<reference evidence="1 2" key="1">
    <citation type="submission" date="2019-06" db="EMBL/GenBank/DDBJ databases">
        <title>Emergence of pandrug resistant Empedobacter falsenii in China.</title>
        <authorList>
            <person name="Dong N."/>
            <person name="Chen S."/>
            <person name="Zhang R."/>
        </authorList>
    </citation>
    <scope>NUCLEOTIDE SEQUENCE [LARGE SCALE GENOMIC DNA]</scope>
    <source>
        <strain evidence="1 2">1681-1</strain>
    </source>
</reference>
<dbReference type="EMBL" id="CP040908">
    <property type="protein sequence ID" value="QLL57101.1"/>
    <property type="molecule type" value="Genomic_DNA"/>
</dbReference>
<sequence>MSRNCLLILTMLFFLSCKTTKPIVEENTLEITNIEKHYILSNSDSEKYYVIKLIRKLQSEKKLGEIPMIIVDGDPKYYFYKEEIKPLNIEKRKIRKIKILEADKCVQIFGMACKYGLIIISTYGTQEELP</sequence>
<dbReference type="AlphaFoldDB" id="A0A7H9DQW7"/>